<keyword evidence="2" id="KW-1133">Transmembrane helix</keyword>
<dbReference type="EnsemblPlants" id="QL02p063543:mrna">
    <property type="protein sequence ID" value="QL02p063543:mrna"/>
    <property type="gene ID" value="QL02p063543"/>
</dbReference>
<keyword evidence="2" id="KW-0812">Transmembrane</keyword>
<feature type="transmembrane region" description="Helical" evidence="2">
    <location>
        <begin position="140"/>
        <end position="161"/>
    </location>
</feature>
<organism evidence="3 4">
    <name type="scientific">Quercus lobata</name>
    <name type="common">Valley oak</name>
    <dbReference type="NCBI Taxonomy" id="97700"/>
    <lineage>
        <taxon>Eukaryota</taxon>
        <taxon>Viridiplantae</taxon>
        <taxon>Streptophyta</taxon>
        <taxon>Embryophyta</taxon>
        <taxon>Tracheophyta</taxon>
        <taxon>Spermatophyta</taxon>
        <taxon>Magnoliopsida</taxon>
        <taxon>eudicotyledons</taxon>
        <taxon>Gunneridae</taxon>
        <taxon>Pentapetalae</taxon>
        <taxon>rosids</taxon>
        <taxon>fabids</taxon>
        <taxon>Fagales</taxon>
        <taxon>Fagaceae</taxon>
        <taxon>Quercus</taxon>
    </lineage>
</organism>
<evidence type="ECO:0000313" key="3">
    <source>
        <dbReference type="EnsemblPlants" id="QL02p063543:mrna"/>
    </source>
</evidence>
<sequence>MTWQKLRLNFKHDANTNSGQIPEAVKTTDGKASTLFLSHKQNTIFLSPTFSRHCFLNFLGHRTGEKLSQRPQRKRAVQRQRQRQSRSRRITMNKLTRKWRNSHDDRFSLPTLDDSRPIDTQEQEEMIRSFEKTHAQQSRLWRGVFAAMLFCFAVFLLYSIFQQASSPWELHFSAAINDRQQPTRLSYKWILKSWQNAVMFIMENSRKLRRRYHAYFMEEVDSWMVISADWLAVLACSVAIIGLLHNSKHHRQWIWYSCLAGIILAIFWLYHMLRLPKFRWDVIWLPFGPFGGAGVCLYVDHLLLESSEEIRKLRAYTYSYKAY</sequence>
<feature type="compositionally biased region" description="Basic residues" evidence="1">
    <location>
        <begin position="71"/>
        <end position="89"/>
    </location>
</feature>
<feature type="transmembrane region" description="Helical" evidence="2">
    <location>
        <begin position="223"/>
        <end position="244"/>
    </location>
</feature>
<dbReference type="Proteomes" id="UP000594261">
    <property type="component" value="Chromosome 2"/>
</dbReference>
<dbReference type="FunCoup" id="A0A7N2QZG8">
    <property type="interactions" value="346"/>
</dbReference>
<feature type="transmembrane region" description="Helical" evidence="2">
    <location>
        <begin position="253"/>
        <end position="271"/>
    </location>
</feature>
<dbReference type="AlphaFoldDB" id="A0A7N2QZG8"/>
<name>A0A7N2QZG8_QUELO</name>
<dbReference type="PANTHER" id="PTHR36784">
    <property type="entry name" value="HISTONE-LYSINE N-METHYLTRANSFERASE"/>
    <property type="match status" value="1"/>
</dbReference>
<dbReference type="InParanoid" id="A0A7N2QZG8"/>
<evidence type="ECO:0000256" key="1">
    <source>
        <dbReference type="SAM" id="MobiDB-lite"/>
    </source>
</evidence>
<keyword evidence="4" id="KW-1185">Reference proteome</keyword>
<feature type="region of interest" description="Disordered" evidence="1">
    <location>
        <begin position="66"/>
        <end position="89"/>
    </location>
</feature>
<proteinExistence type="predicted"/>
<reference evidence="4" key="1">
    <citation type="journal article" date="2016" name="G3 (Bethesda)">
        <title>First Draft Assembly and Annotation of the Genome of a California Endemic Oak Quercus lobata Nee (Fagaceae).</title>
        <authorList>
            <person name="Sork V.L."/>
            <person name="Fitz-Gibbon S.T."/>
            <person name="Puiu D."/>
            <person name="Crepeau M."/>
            <person name="Gugger P.F."/>
            <person name="Sherman R."/>
            <person name="Stevens K."/>
            <person name="Langley C.H."/>
            <person name="Pellegrini M."/>
            <person name="Salzberg S.L."/>
        </authorList>
    </citation>
    <scope>NUCLEOTIDE SEQUENCE [LARGE SCALE GENOMIC DNA]</scope>
    <source>
        <strain evidence="4">cv. SW786</strain>
    </source>
</reference>
<accession>A0A7N2QZG8</accession>
<dbReference type="Gramene" id="QL02p063543:mrna">
    <property type="protein sequence ID" value="QL02p063543:mrna"/>
    <property type="gene ID" value="QL02p063543"/>
</dbReference>
<reference evidence="3" key="2">
    <citation type="submission" date="2021-01" db="UniProtKB">
        <authorList>
            <consortium name="EnsemblPlants"/>
        </authorList>
    </citation>
    <scope>IDENTIFICATION</scope>
</reference>
<keyword evidence="2" id="KW-0472">Membrane</keyword>
<feature type="transmembrane region" description="Helical" evidence="2">
    <location>
        <begin position="283"/>
        <end position="304"/>
    </location>
</feature>
<protein>
    <submittedName>
        <fullName evidence="3">Uncharacterized protein</fullName>
    </submittedName>
</protein>
<evidence type="ECO:0000256" key="2">
    <source>
        <dbReference type="SAM" id="Phobius"/>
    </source>
</evidence>
<evidence type="ECO:0000313" key="4">
    <source>
        <dbReference type="Proteomes" id="UP000594261"/>
    </source>
</evidence>
<dbReference type="PANTHER" id="PTHR36784:SF1">
    <property type="entry name" value="HISTONE-LYSINE N-METHYLTRANSFERASE"/>
    <property type="match status" value="1"/>
</dbReference>